<proteinExistence type="predicted"/>
<reference evidence="1 2" key="1">
    <citation type="journal article" date="2012" name="J. Bacteriol.">
        <title>Complete genome sequence of Klebsiella oxytoca KCTC 1686, used in production of 2,3-butanediol.</title>
        <authorList>
            <person name="Shin S.H."/>
            <person name="Kim S."/>
            <person name="Kim J.Y."/>
            <person name="Lee S."/>
            <person name="Um Y."/>
            <person name="Oh M.K."/>
            <person name="Kim Y.R."/>
            <person name="Lee J."/>
            <person name="Yang K.S."/>
        </authorList>
    </citation>
    <scope>NUCLEOTIDE SEQUENCE [LARGE SCALE GENOMIC DNA]</scope>
    <source>
        <strain evidence="2">ATCC 8724 / DSM 4798 / JCM 20051 / NBRC 3318 / NRRL B-199 / KCTC 1686</strain>
    </source>
</reference>
<dbReference type="InterPro" id="IPR052534">
    <property type="entry name" value="Extracell_DNA_Util/SecSys_Comp"/>
</dbReference>
<evidence type="ECO:0008006" key="3">
    <source>
        <dbReference type="Google" id="ProtNLM"/>
    </source>
</evidence>
<dbReference type="AlphaFoldDB" id="A0A0H3H2M2"/>
<dbReference type="PANTHER" id="PTHR40278">
    <property type="entry name" value="DNA UTILIZATION PROTEIN HOFN"/>
    <property type="match status" value="1"/>
</dbReference>
<organism evidence="1 2">
    <name type="scientific">Klebsiella michiganensis (strain ATCC 8724 / DSM 4798 / JCM 20051 / NBRC 3318 / NRRL B-199 / KCTC 1686 / BUCSAV 143 / CCM 1901)</name>
    <dbReference type="NCBI Taxonomy" id="1006551"/>
    <lineage>
        <taxon>Bacteria</taxon>
        <taxon>Pseudomonadati</taxon>
        <taxon>Pseudomonadota</taxon>
        <taxon>Gammaproteobacteria</taxon>
        <taxon>Enterobacterales</taxon>
        <taxon>Enterobacteriaceae</taxon>
        <taxon>Klebsiella/Raoultella group</taxon>
        <taxon>Klebsiella</taxon>
    </lineage>
</organism>
<evidence type="ECO:0000313" key="2">
    <source>
        <dbReference type="Proteomes" id="UP000007843"/>
    </source>
</evidence>
<dbReference type="KEGG" id="kox:KOX_04630"/>
<protein>
    <recommendedName>
        <fullName evidence="3">Pilus assembly protein PilN</fullName>
    </recommendedName>
</protein>
<dbReference type="HOGENOM" id="CLU_081304_2_0_6"/>
<gene>
    <name evidence="1" type="ordered locus">KOX_04630</name>
</gene>
<dbReference type="EMBL" id="CP003218">
    <property type="protein sequence ID" value="AEX02663.1"/>
    <property type="molecule type" value="Genomic_DNA"/>
</dbReference>
<name>A0A0H3H2M2_KLEM8</name>
<dbReference type="PANTHER" id="PTHR40278:SF1">
    <property type="entry name" value="DNA UTILIZATION PROTEIN HOFN"/>
    <property type="match status" value="1"/>
</dbReference>
<dbReference type="Proteomes" id="UP000007843">
    <property type="component" value="Chromosome"/>
</dbReference>
<sequence>MSHIVNFLPWRETRRRQRLRMAGLLIVGLLLILLAAILASRLNKRASHSLETARISADDLLYSALQQRERAMRQRLQQQEQRRLRYLRRERTAAWQPTLQAIASRMPEHAWLTLLEYRQNTLVLSGLTLHLKGLAELEKALGSVAGLRPPKAGETHRDSEGRWLFHFSMAEEDDNAVGR</sequence>
<dbReference type="RefSeq" id="WP_014227060.1">
    <property type="nucleotide sequence ID" value="NC_016612.1"/>
</dbReference>
<accession>A0A0H3H2M2</accession>
<evidence type="ECO:0000313" key="1">
    <source>
        <dbReference type="EMBL" id="AEX02663.1"/>
    </source>
</evidence>